<accession>A0A8K0EG94</accession>
<dbReference type="Pfam" id="PF07985">
    <property type="entry name" value="SRR1"/>
    <property type="match status" value="1"/>
</dbReference>
<dbReference type="InterPro" id="IPR012942">
    <property type="entry name" value="SRR1-like"/>
</dbReference>
<dbReference type="GO" id="GO:0005737">
    <property type="term" value="C:cytoplasm"/>
    <property type="evidence" value="ECO:0007669"/>
    <property type="project" value="TreeGrafter"/>
</dbReference>
<dbReference type="AlphaFoldDB" id="A0A8K0EG94"/>
<dbReference type="EMBL" id="OV696701">
    <property type="protein sequence ID" value="CAH1247345.1"/>
    <property type="molecule type" value="Genomic_DNA"/>
</dbReference>
<feature type="region of interest" description="Disordered" evidence="2">
    <location>
        <begin position="27"/>
        <end position="54"/>
    </location>
</feature>
<sequence>MVCPITKMAAPGSAADVADGFQLVTSKTRRKRRRNRHQQASANQAHTQQDGEDDSIDLTKLEKKILASKEELRCTEFFSTVKDIFRHVRRGDLDWEKMCVPSTQGSPNPSCGCEELKSTWDRDSAAVRQEVRDFDAIVCYGLGRFSSCVTARYQLGLLLLLMEVLHVPGSCYVYDPVFSSSEKLLLEKLGCQLILTNEEGKRPVDRRTLFYMPHCGKPLYNNLLWANWGQQLSKLIILGNSLSNMALRFVQNSLSNMALRFVQNSLSNMALRFPRQELKKSAFYIHSILDYTKEVPLPNNFHFLDVFNDLSLHVFPVTDISPPRSLWQRAAEPVYDLDWQEEIITSWNK</sequence>
<feature type="domain" description="SRR1-like" evidence="3">
    <location>
        <begin position="129"/>
        <end position="313"/>
    </location>
</feature>
<dbReference type="InterPro" id="IPR040044">
    <property type="entry name" value="SRR1L"/>
</dbReference>
<dbReference type="OrthoDB" id="551431at2759"/>
<dbReference type="GO" id="GO:0005634">
    <property type="term" value="C:nucleus"/>
    <property type="evidence" value="ECO:0007669"/>
    <property type="project" value="TreeGrafter"/>
</dbReference>
<dbReference type="Proteomes" id="UP000838412">
    <property type="component" value="Chromosome 16"/>
</dbReference>
<gene>
    <name evidence="4" type="primary">SRRD</name>
    <name evidence="4" type="ORF">BLAG_LOCUS9039</name>
</gene>
<feature type="compositionally biased region" description="Polar residues" evidence="2">
    <location>
        <begin position="38"/>
        <end position="48"/>
    </location>
</feature>
<evidence type="ECO:0000256" key="1">
    <source>
        <dbReference type="ARBA" id="ARBA00009856"/>
    </source>
</evidence>
<name>A0A8K0EG94_BRALA</name>
<organism evidence="4 5">
    <name type="scientific">Branchiostoma lanceolatum</name>
    <name type="common">Common lancelet</name>
    <name type="synonym">Amphioxus lanceolatum</name>
    <dbReference type="NCBI Taxonomy" id="7740"/>
    <lineage>
        <taxon>Eukaryota</taxon>
        <taxon>Metazoa</taxon>
        <taxon>Chordata</taxon>
        <taxon>Cephalochordata</taxon>
        <taxon>Leptocardii</taxon>
        <taxon>Amphioxiformes</taxon>
        <taxon>Branchiostomatidae</taxon>
        <taxon>Branchiostoma</taxon>
    </lineage>
</organism>
<evidence type="ECO:0000256" key="2">
    <source>
        <dbReference type="SAM" id="MobiDB-lite"/>
    </source>
</evidence>
<proteinExistence type="inferred from homology"/>
<evidence type="ECO:0000259" key="3">
    <source>
        <dbReference type="Pfam" id="PF07985"/>
    </source>
</evidence>
<reference evidence="4" key="1">
    <citation type="submission" date="2022-01" db="EMBL/GenBank/DDBJ databases">
        <authorList>
            <person name="Braso-Vives M."/>
        </authorList>
    </citation>
    <scope>NUCLEOTIDE SEQUENCE</scope>
</reference>
<protein>
    <submittedName>
        <fullName evidence="4">SRRD protein</fullName>
    </submittedName>
</protein>
<feature type="compositionally biased region" description="Basic residues" evidence="2">
    <location>
        <begin position="27"/>
        <end position="37"/>
    </location>
</feature>
<keyword evidence="5" id="KW-1185">Reference proteome</keyword>
<evidence type="ECO:0000313" key="5">
    <source>
        <dbReference type="Proteomes" id="UP000838412"/>
    </source>
</evidence>
<evidence type="ECO:0000313" key="4">
    <source>
        <dbReference type="EMBL" id="CAH1247345.1"/>
    </source>
</evidence>
<dbReference type="PANTHER" id="PTHR28626">
    <property type="entry name" value="SRR1-LIKE PROTEIN"/>
    <property type="match status" value="1"/>
</dbReference>
<comment type="similarity">
    <text evidence="1">Belongs to the SRR1 family.</text>
</comment>
<dbReference type="PANTHER" id="PTHR28626:SF3">
    <property type="entry name" value="SRR1-LIKE PROTEIN"/>
    <property type="match status" value="1"/>
</dbReference>